<dbReference type="InterPro" id="IPR051533">
    <property type="entry name" value="WaaL-like"/>
</dbReference>
<feature type="transmembrane region" description="Helical" evidence="6">
    <location>
        <begin position="76"/>
        <end position="95"/>
    </location>
</feature>
<gene>
    <name evidence="8" type="ORF">UY23_C0001G0153</name>
</gene>
<dbReference type="Proteomes" id="UP000034956">
    <property type="component" value="Unassembled WGS sequence"/>
</dbReference>
<keyword evidence="2 6" id="KW-0812">Transmembrane</keyword>
<evidence type="ECO:0000256" key="4">
    <source>
        <dbReference type="ARBA" id="ARBA00023136"/>
    </source>
</evidence>
<feature type="transmembrane region" description="Helical" evidence="6">
    <location>
        <begin position="271"/>
        <end position="290"/>
    </location>
</feature>
<feature type="transmembrane region" description="Helical" evidence="6">
    <location>
        <begin position="354"/>
        <end position="379"/>
    </location>
</feature>
<feature type="transmembrane region" description="Helical" evidence="6">
    <location>
        <begin position="217"/>
        <end position="236"/>
    </location>
</feature>
<feature type="transmembrane region" description="Helical" evidence="6">
    <location>
        <begin position="419"/>
        <end position="435"/>
    </location>
</feature>
<feature type="region of interest" description="Disordered" evidence="5">
    <location>
        <begin position="439"/>
        <end position="459"/>
    </location>
</feature>
<evidence type="ECO:0000256" key="3">
    <source>
        <dbReference type="ARBA" id="ARBA00022989"/>
    </source>
</evidence>
<feature type="transmembrane region" description="Helical" evidence="6">
    <location>
        <begin position="192"/>
        <end position="210"/>
    </location>
</feature>
<keyword evidence="4 6" id="KW-0472">Membrane</keyword>
<proteinExistence type="predicted"/>
<organism evidence="8 9">
    <name type="scientific">Candidatus Jorgensenbacteria bacterium GW2011_GWA1_48_11</name>
    <dbReference type="NCBI Taxonomy" id="1618660"/>
    <lineage>
        <taxon>Bacteria</taxon>
        <taxon>Candidatus Joergenseniibacteriota</taxon>
    </lineage>
</organism>
<dbReference type="EMBL" id="LCPF01000001">
    <property type="protein sequence ID" value="KKU91547.1"/>
    <property type="molecule type" value="Genomic_DNA"/>
</dbReference>
<accession>A0A0G1UBP7</accession>
<evidence type="ECO:0000313" key="9">
    <source>
        <dbReference type="Proteomes" id="UP000034956"/>
    </source>
</evidence>
<feature type="transmembrane region" description="Helical" evidence="6">
    <location>
        <begin position="242"/>
        <end position="259"/>
    </location>
</feature>
<feature type="transmembrane region" description="Helical" evidence="6">
    <location>
        <begin position="44"/>
        <end position="64"/>
    </location>
</feature>
<feature type="transmembrane region" description="Helical" evidence="6">
    <location>
        <begin position="101"/>
        <end position="120"/>
    </location>
</feature>
<comment type="subcellular location">
    <subcellularLocation>
        <location evidence="1">Membrane</location>
        <topology evidence="1">Multi-pass membrane protein</topology>
    </subcellularLocation>
</comment>
<protein>
    <recommendedName>
        <fullName evidence="7">O-antigen ligase-related domain-containing protein</fullName>
    </recommendedName>
</protein>
<name>A0A0G1UBP7_9BACT</name>
<dbReference type="AlphaFoldDB" id="A0A0G1UBP7"/>
<sequence length="459" mass="51519">MKQIFKGNKQIRFFFFLFLIWLPFGTKKFIYPFIAGSVSELNSAFLYASELFLAYFLFLTFLEWRRTRTRLDDKPNFILLSLFLAAALVSVFFAFNKSLALYQLVHLILGMGLALVLGYLLKTGVLKNHEIFSALGLGALFQSFVAFWQFKFQHSLGLYFLGESLASPFVKGVSEISVAGGRLMRAYGTMSHANILAAFLVLGLISFYYFYLEAKNFGARILSAVGIFFIGLALIFTFSRSGWITAILASLIFLVWAALNRDYRRRISGLAVILGACFLLFLITMGWAIFPRARLAIDSSINDRLIYNRMAVQIVGQHPLGVGIGNEMLFGIETKLFQNYGLDTVNRWQPIHNLYLLMAAEIGVLASLIFIFFLVRIFVRCLGNSRNNPRIITAGTLLLALLIGGFSDHFLWDLQSGRLMLWLVIGILLGIGRSPRGLMDKTSPSEGGNRGSIPLEGTR</sequence>
<dbReference type="PANTHER" id="PTHR37422:SF13">
    <property type="entry name" value="LIPOPOLYSACCHARIDE BIOSYNTHESIS PROTEIN PA4999-RELATED"/>
    <property type="match status" value="1"/>
</dbReference>
<feature type="domain" description="O-antigen ligase-related" evidence="7">
    <location>
        <begin position="227"/>
        <end position="371"/>
    </location>
</feature>
<evidence type="ECO:0000259" key="7">
    <source>
        <dbReference type="Pfam" id="PF04932"/>
    </source>
</evidence>
<keyword evidence="3 6" id="KW-1133">Transmembrane helix</keyword>
<evidence type="ECO:0000313" key="8">
    <source>
        <dbReference type="EMBL" id="KKU91547.1"/>
    </source>
</evidence>
<comment type="caution">
    <text evidence="8">The sequence shown here is derived from an EMBL/GenBank/DDBJ whole genome shotgun (WGS) entry which is preliminary data.</text>
</comment>
<dbReference type="InterPro" id="IPR007016">
    <property type="entry name" value="O-antigen_ligase-rel_domated"/>
</dbReference>
<evidence type="ECO:0000256" key="2">
    <source>
        <dbReference type="ARBA" id="ARBA00022692"/>
    </source>
</evidence>
<dbReference type="Pfam" id="PF04932">
    <property type="entry name" value="Wzy_C"/>
    <property type="match status" value="1"/>
</dbReference>
<feature type="transmembrane region" description="Helical" evidence="6">
    <location>
        <begin position="391"/>
        <end position="407"/>
    </location>
</feature>
<dbReference type="GO" id="GO:0016020">
    <property type="term" value="C:membrane"/>
    <property type="evidence" value="ECO:0007669"/>
    <property type="project" value="UniProtKB-SubCell"/>
</dbReference>
<dbReference type="PANTHER" id="PTHR37422">
    <property type="entry name" value="TEICHURONIC ACID BIOSYNTHESIS PROTEIN TUAE"/>
    <property type="match status" value="1"/>
</dbReference>
<evidence type="ECO:0000256" key="6">
    <source>
        <dbReference type="SAM" id="Phobius"/>
    </source>
</evidence>
<feature type="transmembrane region" description="Helical" evidence="6">
    <location>
        <begin position="132"/>
        <end position="150"/>
    </location>
</feature>
<evidence type="ECO:0000256" key="5">
    <source>
        <dbReference type="SAM" id="MobiDB-lite"/>
    </source>
</evidence>
<reference evidence="8 9" key="1">
    <citation type="journal article" date="2015" name="Nature">
        <title>rRNA introns, odd ribosomes, and small enigmatic genomes across a large radiation of phyla.</title>
        <authorList>
            <person name="Brown C.T."/>
            <person name="Hug L.A."/>
            <person name="Thomas B.C."/>
            <person name="Sharon I."/>
            <person name="Castelle C.J."/>
            <person name="Singh A."/>
            <person name="Wilkins M.J."/>
            <person name="Williams K.H."/>
            <person name="Banfield J.F."/>
        </authorList>
    </citation>
    <scope>NUCLEOTIDE SEQUENCE [LARGE SCALE GENOMIC DNA]</scope>
</reference>
<evidence type="ECO:0000256" key="1">
    <source>
        <dbReference type="ARBA" id="ARBA00004141"/>
    </source>
</evidence>